<comment type="caution">
    <text evidence="2">The sequence shown here is derived from an EMBL/GenBank/DDBJ whole genome shotgun (WGS) entry which is preliminary data.</text>
</comment>
<dbReference type="Gene3D" id="1.10.150.110">
    <property type="entry name" value="DNA polymerase beta, N-terminal domain-like"/>
    <property type="match status" value="1"/>
</dbReference>
<evidence type="ECO:0000313" key="3">
    <source>
        <dbReference type="Proteomes" id="UP001597277"/>
    </source>
</evidence>
<sequence length="343" mass="37144">MDPVSALERVAYLLERELAETHRVKAFRKAARRLAALPPAELDRRIADGTLTDLADVGPRTAAVATEAAGGATPGYVADLEARAAFPLVPGGETVRSWLRGDLHSHSDWSDGGSPIREMAEVAIAAGHEYLALTDHSPRLTVARGLSAERLREQLEVVAALNAELAPFRILTGIEVDILEDGRLDQDEDLLAELDVVVASVHSKLRMASEDMTRRMVTAVANPHVDVLGHCTGRLITGGRGTRPESTFDAELVFEACRRFDVAVEINSRPERRDPPTRLLELAHEMGCLFAIGTDAHAPGQLDFLDHGCARAQAEGVTRERIVNTLPADELLTWTARAPTGSL</sequence>
<dbReference type="NCBIfam" id="NF005928">
    <property type="entry name" value="PRK07945.1"/>
    <property type="match status" value="1"/>
</dbReference>
<proteinExistence type="predicted"/>
<dbReference type="Pfam" id="PF02811">
    <property type="entry name" value="PHP"/>
    <property type="match status" value="1"/>
</dbReference>
<dbReference type="InterPro" id="IPR004013">
    <property type="entry name" value="PHP_dom"/>
</dbReference>
<dbReference type="SUPFAM" id="SSF47802">
    <property type="entry name" value="DNA polymerase beta, N-terminal domain-like"/>
    <property type="match status" value="1"/>
</dbReference>
<dbReference type="PANTHER" id="PTHR36928">
    <property type="entry name" value="PHOSPHATASE YCDX-RELATED"/>
    <property type="match status" value="1"/>
</dbReference>
<dbReference type="CDD" id="cd07436">
    <property type="entry name" value="PHP_PolX"/>
    <property type="match status" value="1"/>
</dbReference>
<dbReference type="InterPro" id="IPR027421">
    <property type="entry name" value="DNA_pol_lamdba_lyase_dom_sf"/>
</dbReference>
<dbReference type="Gene3D" id="3.20.20.140">
    <property type="entry name" value="Metal-dependent hydrolases"/>
    <property type="match status" value="1"/>
</dbReference>
<protein>
    <submittedName>
        <fullName evidence="2">PHP domain-containing protein</fullName>
    </submittedName>
</protein>
<dbReference type="PIRSF" id="PIRSF036978">
    <property type="entry name" value="UCP036978_PHPhdr"/>
    <property type="match status" value="1"/>
</dbReference>
<name>A0ABW4LB67_9MICO</name>
<organism evidence="2 3">
    <name type="scientific">Georgenia deserti</name>
    <dbReference type="NCBI Taxonomy" id="2093781"/>
    <lineage>
        <taxon>Bacteria</taxon>
        <taxon>Bacillati</taxon>
        <taxon>Actinomycetota</taxon>
        <taxon>Actinomycetes</taxon>
        <taxon>Micrococcales</taxon>
        <taxon>Bogoriellaceae</taxon>
        <taxon>Georgenia</taxon>
    </lineage>
</organism>
<dbReference type="InterPro" id="IPR003141">
    <property type="entry name" value="Pol/His_phosphatase_N"/>
</dbReference>
<gene>
    <name evidence="2" type="ORF">ACFSE6_16415</name>
</gene>
<dbReference type="InterPro" id="IPR016195">
    <property type="entry name" value="Pol/histidinol_Pase-like"/>
</dbReference>
<dbReference type="InterPro" id="IPR010996">
    <property type="entry name" value="HHH_MUS81"/>
</dbReference>
<dbReference type="Pfam" id="PF14716">
    <property type="entry name" value="HHH_8"/>
    <property type="match status" value="1"/>
</dbReference>
<dbReference type="PANTHER" id="PTHR36928:SF1">
    <property type="entry name" value="PHOSPHATASE YCDX-RELATED"/>
    <property type="match status" value="1"/>
</dbReference>
<dbReference type="InterPro" id="IPR047967">
    <property type="entry name" value="PolX_PHP"/>
</dbReference>
<keyword evidence="3" id="KW-1185">Reference proteome</keyword>
<evidence type="ECO:0000313" key="2">
    <source>
        <dbReference type="EMBL" id="MFD1719429.1"/>
    </source>
</evidence>
<dbReference type="Proteomes" id="UP001597277">
    <property type="component" value="Unassembled WGS sequence"/>
</dbReference>
<feature type="domain" description="Polymerase/histidinol phosphatase N-terminal" evidence="1">
    <location>
        <begin position="101"/>
        <end position="180"/>
    </location>
</feature>
<accession>A0ABW4LB67</accession>
<dbReference type="SUPFAM" id="SSF89550">
    <property type="entry name" value="PHP domain-like"/>
    <property type="match status" value="1"/>
</dbReference>
<dbReference type="RefSeq" id="WP_388009707.1">
    <property type="nucleotide sequence ID" value="NZ_JBHUEE010000010.1"/>
</dbReference>
<dbReference type="SMART" id="SM00481">
    <property type="entry name" value="POLIIIAc"/>
    <property type="match status" value="1"/>
</dbReference>
<dbReference type="EMBL" id="JBHUEE010000010">
    <property type="protein sequence ID" value="MFD1719429.1"/>
    <property type="molecule type" value="Genomic_DNA"/>
</dbReference>
<reference evidence="3" key="1">
    <citation type="journal article" date="2019" name="Int. J. Syst. Evol. Microbiol.">
        <title>The Global Catalogue of Microorganisms (GCM) 10K type strain sequencing project: providing services to taxonomists for standard genome sequencing and annotation.</title>
        <authorList>
            <consortium name="The Broad Institute Genomics Platform"/>
            <consortium name="The Broad Institute Genome Sequencing Center for Infectious Disease"/>
            <person name="Wu L."/>
            <person name="Ma J."/>
        </authorList>
    </citation>
    <scope>NUCLEOTIDE SEQUENCE [LARGE SCALE GENOMIC DNA]</scope>
    <source>
        <strain evidence="3">JCM 17130</strain>
    </source>
</reference>
<evidence type="ECO:0000259" key="1">
    <source>
        <dbReference type="SMART" id="SM00481"/>
    </source>
</evidence>
<dbReference type="InterPro" id="IPR017078">
    <property type="entry name" value="UCP036978_PHPhdr"/>
</dbReference>
<dbReference type="InterPro" id="IPR050243">
    <property type="entry name" value="PHP_phosphatase"/>
</dbReference>